<feature type="compositionally biased region" description="Basic and acidic residues" evidence="7">
    <location>
        <begin position="313"/>
        <end position="326"/>
    </location>
</feature>
<dbReference type="OrthoDB" id="5072at2759"/>
<organism evidence="8 9">
    <name type="scientific">Tribonema minus</name>
    <dbReference type="NCBI Taxonomy" id="303371"/>
    <lineage>
        <taxon>Eukaryota</taxon>
        <taxon>Sar</taxon>
        <taxon>Stramenopiles</taxon>
        <taxon>Ochrophyta</taxon>
        <taxon>PX clade</taxon>
        <taxon>Xanthophyceae</taxon>
        <taxon>Tribonematales</taxon>
        <taxon>Tribonemataceae</taxon>
        <taxon>Tribonema</taxon>
    </lineage>
</organism>
<sequence length="343" mass="36886">MAKRFVFKLSWVAISAPASKTTQQSAAKAPNARNREQRLLKGIIGCKAGEATQADDAMLYDAWGADANGGSAAGGARGVGSKRDVRGQGTGEGAVVRARNGTDRSAKLTSYALGAPMALPGQSYNPEQGDHEEAVAEAVALELKREDAVKAANAPIAQGLSAETLALLVGDDEGSSSDEDSGDDGDDGDITLAKKQTGKMTRAERNKQKRRKAAELDVKRRKAAKSSTHEQHRIKAIGAELEQQAKDRAEARKAKQMLKANKDGVPLKDADVMQAPSIPVNLAEELSGSLRQMRTRGSLLVDRVAMLKRVGVHPDKQKAAARAKMEKKPKKRFKFQERYKDFD</sequence>
<dbReference type="PANTHER" id="PTHR14211">
    <property type="entry name" value="GLIOMA SUPPRESSOR CANDIDATE REGION GENE 2"/>
    <property type="match status" value="1"/>
</dbReference>
<feature type="region of interest" description="Disordered" evidence="7">
    <location>
        <begin position="313"/>
        <end position="343"/>
    </location>
</feature>
<dbReference type="GO" id="GO:0000027">
    <property type="term" value="P:ribosomal large subunit assembly"/>
    <property type="evidence" value="ECO:0007669"/>
    <property type="project" value="TreeGrafter"/>
</dbReference>
<feature type="region of interest" description="Disordered" evidence="7">
    <location>
        <begin position="171"/>
        <end position="242"/>
    </location>
</feature>
<dbReference type="EMBL" id="JAFCMP010000479">
    <property type="protein sequence ID" value="KAG5179329.1"/>
    <property type="molecule type" value="Genomic_DNA"/>
</dbReference>
<feature type="region of interest" description="Disordered" evidence="7">
    <location>
        <begin position="71"/>
        <end position="93"/>
    </location>
</feature>
<dbReference type="GO" id="GO:0006364">
    <property type="term" value="P:rRNA processing"/>
    <property type="evidence" value="ECO:0007669"/>
    <property type="project" value="TreeGrafter"/>
</dbReference>
<comment type="caution">
    <text evidence="8">The sequence shown here is derived from an EMBL/GenBank/DDBJ whole genome shotgun (WGS) entry which is preliminary data.</text>
</comment>
<evidence type="ECO:0000256" key="4">
    <source>
        <dbReference type="ARBA" id="ARBA00018339"/>
    </source>
</evidence>
<name>A0A835YY73_9STRA</name>
<dbReference type="InterPro" id="IPR011687">
    <property type="entry name" value="Nop53/GLTSCR2"/>
</dbReference>
<evidence type="ECO:0000256" key="6">
    <source>
        <dbReference type="ARBA" id="ARBA00023242"/>
    </source>
</evidence>
<evidence type="ECO:0000256" key="3">
    <source>
        <dbReference type="ARBA" id="ARBA00008838"/>
    </source>
</evidence>
<reference evidence="8" key="1">
    <citation type="submission" date="2021-02" db="EMBL/GenBank/DDBJ databases">
        <title>First Annotated Genome of the Yellow-green Alga Tribonema minus.</title>
        <authorList>
            <person name="Mahan K.M."/>
        </authorList>
    </citation>
    <scope>NUCLEOTIDE SEQUENCE</scope>
    <source>
        <strain evidence="8">UTEX B ZZ1240</strain>
    </source>
</reference>
<accession>A0A835YY73</accession>
<dbReference type="GO" id="GO:0005730">
    <property type="term" value="C:nucleolus"/>
    <property type="evidence" value="ECO:0007669"/>
    <property type="project" value="UniProtKB-SubCell"/>
</dbReference>
<evidence type="ECO:0000256" key="5">
    <source>
        <dbReference type="ARBA" id="ARBA00022517"/>
    </source>
</evidence>
<evidence type="ECO:0000256" key="1">
    <source>
        <dbReference type="ARBA" id="ARBA00004604"/>
    </source>
</evidence>
<comment type="similarity">
    <text evidence="3">Belongs to the NOP53 family.</text>
</comment>
<protein>
    <recommendedName>
        <fullName evidence="4">Ribosome biogenesis protein NOP53</fullName>
    </recommendedName>
</protein>
<gene>
    <name evidence="8" type="ORF">JKP88DRAFT_264330</name>
</gene>
<dbReference type="AlphaFoldDB" id="A0A835YY73"/>
<evidence type="ECO:0000313" key="9">
    <source>
        <dbReference type="Proteomes" id="UP000664859"/>
    </source>
</evidence>
<evidence type="ECO:0000313" key="8">
    <source>
        <dbReference type="EMBL" id="KAG5179329.1"/>
    </source>
</evidence>
<dbReference type="GO" id="GO:0008097">
    <property type="term" value="F:5S rRNA binding"/>
    <property type="evidence" value="ECO:0007669"/>
    <property type="project" value="TreeGrafter"/>
</dbReference>
<dbReference type="Pfam" id="PF07767">
    <property type="entry name" value="Nop53"/>
    <property type="match status" value="1"/>
</dbReference>
<dbReference type="Proteomes" id="UP000664859">
    <property type="component" value="Unassembled WGS sequence"/>
</dbReference>
<keyword evidence="9" id="KW-1185">Reference proteome</keyword>
<evidence type="ECO:0000256" key="7">
    <source>
        <dbReference type="SAM" id="MobiDB-lite"/>
    </source>
</evidence>
<feature type="compositionally biased region" description="Acidic residues" evidence="7">
    <location>
        <begin position="171"/>
        <end position="189"/>
    </location>
</feature>
<proteinExistence type="inferred from homology"/>
<evidence type="ECO:0000256" key="2">
    <source>
        <dbReference type="ARBA" id="ARBA00004642"/>
    </source>
</evidence>
<keyword evidence="6" id="KW-0539">Nucleus</keyword>
<dbReference type="GO" id="GO:0005654">
    <property type="term" value="C:nucleoplasm"/>
    <property type="evidence" value="ECO:0007669"/>
    <property type="project" value="UniProtKB-SubCell"/>
</dbReference>
<keyword evidence="5" id="KW-0690">Ribosome biogenesis</keyword>
<dbReference type="PANTHER" id="PTHR14211:SF7">
    <property type="entry name" value="RIBOSOME BIOGENESIS PROTEIN NOP53"/>
    <property type="match status" value="1"/>
</dbReference>
<comment type="subcellular location">
    <subcellularLocation>
        <location evidence="1">Nucleus</location>
        <location evidence="1">Nucleolus</location>
    </subcellularLocation>
    <subcellularLocation>
        <location evidence="2">Nucleus</location>
        <location evidence="2">Nucleoplasm</location>
    </subcellularLocation>
</comment>
<feature type="compositionally biased region" description="Basic and acidic residues" evidence="7">
    <location>
        <begin position="334"/>
        <end position="343"/>
    </location>
</feature>